<sequence length="436" mass="49289">MGLFLKRWHPGFDPISENIHIIPIWCRLPGLPLYFWDNETLLNIARTIGSPLGLDDSTRNRSRFLYARFCISCETDKILPDFITLHSKFGPWKQKVEYEAFNLRCRSCSKLGHFSSKCPEKKDITNKAESNPLDVNLKDDQSEPPLAGVDCSGSIPPSLSGHKGLSIPARKKSFKYVWRPKQSGMKFKMLNQSSSGGDSNIPELPLATSENPDITVDPVKVSDEVCGFWESDLLERIDCFNQYETEIINFYSELPTLSVSHCGSDASLQFSLVKVWQEDLFSLLEQECAYQNSYSDFFSSSSAQVLKHSPSANLQHLRQLSSPSVRQDASGFLEEGEITPLSKNLLSKVISGHRMEGFEEVPDILYKEKKKMIDNWSATPSRVTRSKAKDKVDFGRSPKKGRPPKTLLRLQETEKAIADGIQSKLDLQVRPSRKLF</sequence>
<dbReference type="EMBL" id="JAHRHJ020000002">
    <property type="protein sequence ID" value="KAH9325852.1"/>
    <property type="molecule type" value="Genomic_DNA"/>
</dbReference>
<evidence type="ECO:0000313" key="5">
    <source>
        <dbReference type="Proteomes" id="UP000824469"/>
    </source>
</evidence>
<dbReference type="PANTHER" id="PTHR31286">
    <property type="entry name" value="GLYCINE-RICH CELL WALL STRUCTURAL PROTEIN 1.8-LIKE"/>
    <property type="match status" value="1"/>
</dbReference>
<evidence type="ECO:0000259" key="3">
    <source>
        <dbReference type="PROSITE" id="PS50158"/>
    </source>
</evidence>
<accession>A0AA38LLM9</accession>
<proteinExistence type="predicted"/>
<dbReference type="GO" id="GO:0008270">
    <property type="term" value="F:zinc ion binding"/>
    <property type="evidence" value="ECO:0007669"/>
    <property type="project" value="UniProtKB-KW"/>
</dbReference>
<dbReference type="SUPFAM" id="SSF57756">
    <property type="entry name" value="Retrovirus zinc finger-like domains"/>
    <property type="match status" value="1"/>
</dbReference>
<keyword evidence="1" id="KW-0479">Metal-binding</keyword>
<dbReference type="OMA" id="FWDNETL"/>
<organism evidence="4 5">
    <name type="scientific">Taxus chinensis</name>
    <name type="common">Chinese yew</name>
    <name type="synonym">Taxus wallichiana var. chinensis</name>
    <dbReference type="NCBI Taxonomy" id="29808"/>
    <lineage>
        <taxon>Eukaryota</taxon>
        <taxon>Viridiplantae</taxon>
        <taxon>Streptophyta</taxon>
        <taxon>Embryophyta</taxon>
        <taxon>Tracheophyta</taxon>
        <taxon>Spermatophyta</taxon>
        <taxon>Pinopsida</taxon>
        <taxon>Pinidae</taxon>
        <taxon>Conifers II</taxon>
        <taxon>Cupressales</taxon>
        <taxon>Taxaceae</taxon>
        <taxon>Taxus</taxon>
    </lineage>
</organism>
<dbReference type="AlphaFoldDB" id="A0AA38LLM9"/>
<dbReference type="Proteomes" id="UP000824469">
    <property type="component" value="Unassembled WGS sequence"/>
</dbReference>
<evidence type="ECO:0000256" key="2">
    <source>
        <dbReference type="SAM" id="MobiDB-lite"/>
    </source>
</evidence>
<feature type="domain" description="CCHC-type" evidence="3">
    <location>
        <begin position="104"/>
        <end position="120"/>
    </location>
</feature>
<evidence type="ECO:0000313" key="4">
    <source>
        <dbReference type="EMBL" id="KAH9325852.1"/>
    </source>
</evidence>
<dbReference type="GO" id="GO:0003676">
    <property type="term" value="F:nucleic acid binding"/>
    <property type="evidence" value="ECO:0007669"/>
    <property type="project" value="InterPro"/>
</dbReference>
<reference evidence="4 5" key="1">
    <citation type="journal article" date="2021" name="Nat. Plants">
        <title>The Taxus genome provides insights into paclitaxel biosynthesis.</title>
        <authorList>
            <person name="Xiong X."/>
            <person name="Gou J."/>
            <person name="Liao Q."/>
            <person name="Li Y."/>
            <person name="Zhou Q."/>
            <person name="Bi G."/>
            <person name="Li C."/>
            <person name="Du R."/>
            <person name="Wang X."/>
            <person name="Sun T."/>
            <person name="Guo L."/>
            <person name="Liang H."/>
            <person name="Lu P."/>
            <person name="Wu Y."/>
            <person name="Zhang Z."/>
            <person name="Ro D.K."/>
            <person name="Shang Y."/>
            <person name="Huang S."/>
            <person name="Yan J."/>
        </authorList>
    </citation>
    <scope>NUCLEOTIDE SEQUENCE [LARGE SCALE GENOMIC DNA]</scope>
    <source>
        <strain evidence="4">Ta-2019</strain>
    </source>
</reference>
<dbReference type="PROSITE" id="PS50158">
    <property type="entry name" value="ZF_CCHC"/>
    <property type="match status" value="1"/>
</dbReference>
<dbReference type="InterPro" id="IPR001878">
    <property type="entry name" value="Znf_CCHC"/>
</dbReference>
<keyword evidence="1" id="KW-0863">Zinc-finger</keyword>
<protein>
    <recommendedName>
        <fullName evidence="3">CCHC-type domain-containing protein</fullName>
    </recommendedName>
</protein>
<dbReference type="InterPro" id="IPR036875">
    <property type="entry name" value="Znf_CCHC_sf"/>
</dbReference>
<keyword evidence="1" id="KW-0862">Zinc</keyword>
<gene>
    <name evidence="4" type="ORF">KI387_006030</name>
</gene>
<evidence type="ECO:0000256" key="1">
    <source>
        <dbReference type="PROSITE-ProRule" id="PRU00047"/>
    </source>
</evidence>
<keyword evidence="5" id="KW-1185">Reference proteome</keyword>
<feature type="region of interest" description="Disordered" evidence="2">
    <location>
        <begin position="378"/>
        <end position="405"/>
    </location>
</feature>
<feature type="compositionally biased region" description="Basic and acidic residues" evidence="2">
    <location>
        <begin position="387"/>
        <end position="396"/>
    </location>
</feature>
<dbReference type="PANTHER" id="PTHR31286:SF180">
    <property type="entry name" value="OS10G0362600 PROTEIN"/>
    <property type="match status" value="1"/>
</dbReference>
<comment type="caution">
    <text evidence="4">The sequence shown here is derived from an EMBL/GenBank/DDBJ whole genome shotgun (WGS) entry which is preliminary data.</text>
</comment>
<name>A0AA38LLM9_TAXCH</name>
<dbReference type="InterPro" id="IPR040256">
    <property type="entry name" value="At4g02000-like"/>
</dbReference>